<dbReference type="GO" id="GO:0016491">
    <property type="term" value="F:oxidoreductase activity"/>
    <property type="evidence" value="ECO:0007669"/>
    <property type="project" value="InterPro"/>
</dbReference>
<evidence type="ECO:0000313" key="4">
    <source>
        <dbReference type="Proteomes" id="UP000005801"/>
    </source>
</evidence>
<dbReference type="InterPro" id="IPR036188">
    <property type="entry name" value="FAD/NAD-bd_sf"/>
</dbReference>
<dbReference type="Pfam" id="PF01593">
    <property type="entry name" value="Amino_oxidase"/>
    <property type="match status" value="1"/>
</dbReference>
<reference evidence="3 4" key="1">
    <citation type="submission" date="2007-06" db="EMBL/GenBank/DDBJ databases">
        <authorList>
            <person name="Shimkets L."/>
            <person name="Ferriera S."/>
            <person name="Johnson J."/>
            <person name="Kravitz S."/>
            <person name="Beeson K."/>
            <person name="Sutton G."/>
            <person name="Rogers Y.-H."/>
            <person name="Friedman R."/>
            <person name="Frazier M."/>
            <person name="Venter J.C."/>
        </authorList>
    </citation>
    <scope>NUCLEOTIDE SEQUENCE [LARGE SCALE GENOMIC DNA]</scope>
    <source>
        <strain evidence="3 4">SIR-1</strain>
    </source>
</reference>
<dbReference type="SUPFAM" id="SSF51905">
    <property type="entry name" value="FAD/NAD(P)-binding domain"/>
    <property type="match status" value="1"/>
</dbReference>
<dbReference type="PANTHER" id="PTHR42923">
    <property type="entry name" value="PROTOPORPHYRINOGEN OXIDASE"/>
    <property type="match status" value="1"/>
</dbReference>
<protein>
    <submittedName>
        <fullName evidence="3">Amine oxidase, flavin-containing</fullName>
    </submittedName>
</protein>
<dbReference type="PANTHER" id="PTHR42923:SF3">
    <property type="entry name" value="PROTOPORPHYRINOGEN OXIDASE"/>
    <property type="match status" value="1"/>
</dbReference>
<keyword evidence="1" id="KW-0472">Membrane</keyword>
<dbReference type="Gene3D" id="3.90.660.50">
    <property type="match status" value="1"/>
</dbReference>
<dbReference type="EMBL" id="ABCS01000092">
    <property type="protein sequence ID" value="EDM75408.1"/>
    <property type="molecule type" value="Genomic_DNA"/>
</dbReference>
<dbReference type="AlphaFoldDB" id="A6GFC3"/>
<keyword evidence="1" id="KW-0812">Transmembrane</keyword>
<accession>A6GFC3</accession>
<evidence type="ECO:0000259" key="2">
    <source>
        <dbReference type="Pfam" id="PF01593"/>
    </source>
</evidence>
<dbReference type="InterPro" id="IPR002937">
    <property type="entry name" value="Amino_oxidase"/>
</dbReference>
<feature type="domain" description="Amine oxidase" evidence="2">
    <location>
        <begin position="19"/>
        <end position="269"/>
    </location>
</feature>
<dbReference type="STRING" id="391625.PPSIR1_04208"/>
<organism evidence="3 4">
    <name type="scientific">Plesiocystis pacifica SIR-1</name>
    <dbReference type="NCBI Taxonomy" id="391625"/>
    <lineage>
        <taxon>Bacteria</taxon>
        <taxon>Pseudomonadati</taxon>
        <taxon>Myxococcota</taxon>
        <taxon>Polyangia</taxon>
        <taxon>Nannocystales</taxon>
        <taxon>Nannocystaceae</taxon>
        <taxon>Plesiocystis</taxon>
    </lineage>
</organism>
<dbReference type="RefSeq" id="WP_006975413.1">
    <property type="nucleotide sequence ID" value="NZ_ABCS01000092.1"/>
</dbReference>
<feature type="transmembrane region" description="Helical" evidence="1">
    <location>
        <begin position="12"/>
        <end position="33"/>
    </location>
</feature>
<keyword evidence="1" id="KW-1133">Transmembrane helix</keyword>
<name>A6GFC3_9BACT</name>
<dbReference type="Proteomes" id="UP000005801">
    <property type="component" value="Unassembled WGS sequence"/>
</dbReference>
<dbReference type="OrthoDB" id="5501831at2"/>
<evidence type="ECO:0000256" key="1">
    <source>
        <dbReference type="SAM" id="Phobius"/>
    </source>
</evidence>
<sequence length="460" mass="48433">MDHQEHRNIVDVAVIGGGLAGLAAAASLGRAGLRVRCCERAASFGGRGRTLITETEAGRFAMNLGAHALYLSGRARPILEDLGVACVGGTPQVESAYLADGRSHRLPATPGALIASTALDLRGKLGLMRVFAGLSRVDPATLAGMSAEDWIAARAGGATCHRMLRSLFTLTSYSARLDTLDARAAVRSLQLALQGVRYIDGGWQALVEGTLQAARAHGVELRPNCGVRRLTRDPEGGWIVEAGDERWRARQVILALGPGPARRLLAEAEVRTGSIPADARAVHAACLELGLRGPWTKPAFALRSEPATYLSVHSHTAQDMAPKGCCALSVVVYLGREALDADAVRARAESMVDALEPSWRERVLARRFMPRMVVAHALPAPGVEVGTGLAEPEPAPGLHLVGDWVRRPEEAPGDPALLLDSALASAMTAVEGVRRTLSRAPSARARLVGNEPGAGVGVAI</sequence>
<evidence type="ECO:0000313" key="3">
    <source>
        <dbReference type="EMBL" id="EDM75408.1"/>
    </source>
</evidence>
<dbReference type="InterPro" id="IPR050464">
    <property type="entry name" value="Zeta_carotene_desat/Oxidored"/>
</dbReference>
<dbReference type="eggNOG" id="COG1233">
    <property type="taxonomic scope" value="Bacteria"/>
</dbReference>
<dbReference type="Gene3D" id="3.50.50.60">
    <property type="entry name" value="FAD/NAD(P)-binding domain"/>
    <property type="match status" value="1"/>
</dbReference>
<keyword evidence="4" id="KW-1185">Reference proteome</keyword>
<comment type="caution">
    <text evidence="3">The sequence shown here is derived from an EMBL/GenBank/DDBJ whole genome shotgun (WGS) entry which is preliminary data.</text>
</comment>
<gene>
    <name evidence="3" type="ORF">PPSIR1_04208</name>
</gene>
<proteinExistence type="predicted"/>